<dbReference type="PANTHER" id="PTHR44688:SF16">
    <property type="entry name" value="DNA-BINDING TRANSCRIPTIONAL ACTIVATOR DEVR_DOSR"/>
    <property type="match status" value="1"/>
</dbReference>
<evidence type="ECO:0000313" key="6">
    <source>
        <dbReference type="Proteomes" id="UP000295818"/>
    </source>
</evidence>
<dbReference type="InterPro" id="IPR036388">
    <property type="entry name" value="WH-like_DNA-bd_sf"/>
</dbReference>
<comment type="caution">
    <text evidence="5">The sequence shown here is derived from an EMBL/GenBank/DDBJ whole genome shotgun (WGS) entry which is preliminary data.</text>
</comment>
<dbReference type="Proteomes" id="UP000295818">
    <property type="component" value="Unassembled WGS sequence"/>
</dbReference>
<keyword evidence="6" id="KW-1185">Reference proteome</keyword>
<reference evidence="5 6" key="1">
    <citation type="journal article" date="2015" name="Stand. Genomic Sci.">
        <title>Genomic Encyclopedia of Bacterial and Archaeal Type Strains, Phase III: the genomes of soil and plant-associated and newly described type strains.</title>
        <authorList>
            <person name="Whitman W.B."/>
            <person name="Woyke T."/>
            <person name="Klenk H.P."/>
            <person name="Zhou Y."/>
            <person name="Lilburn T.G."/>
            <person name="Beck B.J."/>
            <person name="De Vos P."/>
            <person name="Vandamme P."/>
            <person name="Eisen J.A."/>
            <person name="Garrity G."/>
            <person name="Hugenholtz P."/>
            <person name="Kyrpides N.C."/>
        </authorList>
    </citation>
    <scope>NUCLEOTIDE SEQUENCE [LARGE SCALE GENOMIC DNA]</scope>
    <source>
        <strain evidence="5 6">VKM Ac-2538</strain>
    </source>
</reference>
<dbReference type="SMART" id="SM00421">
    <property type="entry name" value="HTH_LUXR"/>
    <property type="match status" value="1"/>
</dbReference>
<dbReference type="RefSeq" id="WP_132192445.1">
    <property type="nucleotide sequence ID" value="NZ_SLWM01000015.1"/>
</dbReference>
<name>A0ABY2BFR2_9ACTN</name>
<feature type="domain" description="HTH luxR-type" evidence="4">
    <location>
        <begin position="43"/>
        <end position="106"/>
    </location>
</feature>
<dbReference type="Pfam" id="PF00196">
    <property type="entry name" value="GerE"/>
    <property type="match status" value="1"/>
</dbReference>
<dbReference type="PROSITE" id="PS50043">
    <property type="entry name" value="HTH_LUXR_2"/>
    <property type="match status" value="1"/>
</dbReference>
<dbReference type="InterPro" id="IPR000792">
    <property type="entry name" value="Tscrpt_reg_LuxR_C"/>
</dbReference>
<dbReference type="Gene3D" id="1.10.10.10">
    <property type="entry name" value="Winged helix-like DNA-binding domain superfamily/Winged helix DNA-binding domain"/>
    <property type="match status" value="1"/>
</dbReference>
<protein>
    <submittedName>
        <fullName evidence="5">Regulatory LuxR family protein</fullName>
    </submittedName>
</protein>
<keyword evidence="2" id="KW-0238">DNA-binding</keyword>
<evidence type="ECO:0000259" key="4">
    <source>
        <dbReference type="PROSITE" id="PS50043"/>
    </source>
</evidence>
<organism evidence="5 6">
    <name type="scientific">Kribbella orskensis</name>
    <dbReference type="NCBI Taxonomy" id="2512216"/>
    <lineage>
        <taxon>Bacteria</taxon>
        <taxon>Bacillati</taxon>
        <taxon>Actinomycetota</taxon>
        <taxon>Actinomycetes</taxon>
        <taxon>Propionibacteriales</taxon>
        <taxon>Kribbellaceae</taxon>
        <taxon>Kribbella</taxon>
    </lineage>
</organism>
<evidence type="ECO:0000313" key="5">
    <source>
        <dbReference type="EMBL" id="TCO17016.1"/>
    </source>
</evidence>
<dbReference type="PRINTS" id="PR00038">
    <property type="entry name" value="HTHLUXR"/>
</dbReference>
<dbReference type="CDD" id="cd06170">
    <property type="entry name" value="LuxR_C_like"/>
    <property type="match status" value="1"/>
</dbReference>
<dbReference type="SUPFAM" id="SSF46894">
    <property type="entry name" value="C-terminal effector domain of the bipartite response regulators"/>
    <property type="match status" value="1"/>
</dbReference>
<evidence type="ECO:0000256" key="1">
    <source>
        <dbReference type="ARBA" id="ARBA00023015"/>
    </source>
</evidence>
<evidence type="ECO:0000256" key="2">
    <source>
        <dbReference type="ARBA" id="ARBA00023125"/>
    </source>
</evidence>
<keyword evidence="3" id="KW-0804">Transcription</keyword>
<evidence type="ECO:0000256" key="3">
    <source>
        <dbReference type="ARBA" id="ARBA00023163"/>
    </source>
</evidence>
<keyword evidence="1" id="KW-0805">Transcription regulation</keyword>
<dbReference type="EMBL" id="SLWM01000015">
    <property type="protein sequence ID" value="TCO17016.1"/>
    <property type="molecule type" value="Genomic_DNA"/>
</dbReference>
<dbReference type="PANTHER" id="PTHR44688">
    <property type="entry name" value="DNA-BINDING TRANSCRIPTIONAL ACTIVATOR DEVR_DOSR"/>
    <property type="match status" value="1"/>
</dbReference>
<sequence length="106" mass="11862">MVGNSPVTDGVVLRQPGRPRGFDELGVPRWEERTRDEAGRVGLYPTTSTLTETERRVAELVAVGRSNQEAAAEQFISVKAVEANLTRIYRELSVRSRTELANHLNR</sequence>
<dbReference type="InterPro" id="IPR016032">
    <property type="entry name" value="Sig_transdc_resp-reg_C-effctor"/>
</dbReference>
<accession>A0ABY2BFR2</accession>
<gene>
    <name evidence="5" type="ORF">EV644_11536</name>
</gene>
<proteinExistence type="predicted"/>